<proteinExistence type="predicted"/>
<dbReference type="PANTHER" id="PTHR14097">
    <property type="entry name" value="OXIDOREDUCTASE HTATIP2"/>
    <property type="match status" value="1"/>
</dbReference>
<dbReference type="RefSeq" id="WP_164648278.1">
    <property type="nucleotide sequence ID" value="NZ_CP047475.1"/>
</dbReference>
<dbReference type="SUPFAM" id="SSF51735">
    <property type="entry name" value="NAD(P)-binding Rossmann-fold domains"/>
    <property type="match status" value="1"/>
</dbReference>
<dbReference type="InterPro" id="IPR014843">
    <property type="entry name" value="Him1/Fmp52"/>
</dbReference>
<reference evidence="1 2" key="1">
    <citation type="submission" date="2020-01" db="EMBL/GenBank/DDBJ databases">
        <title>Whole genome and functional gene identification of agarase of Vibrio HN897.</title>
        <authorList>
            <person name="Liu Y."/>
            <person name="Zhao Z."/>
        </authorList>
    </citation>
    <scope>NUCLEOTIDE SEQUENCE [LARGE SCALE GENOMIC DNA]</scope>
    <source>
        <strain evidence="1 2">HN897</strain>
    </source>
</reference>
<dbReference type="PANTHER" id="PTHR14097:SF7">
    <property type="entry name" value="OXIDOREDUCTASE HTATIP2"/>
    <property type="match status" value="1"/>
</dbReference>
<protein>
    <submittedName>
        <fullName evidence="1">NAD(P)H-binding protein</fullName>
    </submittedName>
</protein>
<keyword evidence="2" id="KW-1185">Reference proteome</keyword>
<evidence type="ECO:0000313" key="1">
    <source>
        <dbReference type="EMBL" id="QIA63384.1"/>
    </source>
</evidence>
<dbReference type="Proteomes" id="UP000464262">
    <property type="component" value="Chromosome 1"/>
</dbReference>
<evidence type="ECO:0000313" key="2">
    <source>
        <dbReference type="Proteomes" id="UP000464262"/>
    </source>
</evidence>
<dbReference type="Pfam" id="PF08732">
    <property type="entry name" value="HIM1"/>
    <property type="match status" value="1"/>
</dbReference>
<name>A0A7Z2T2W2_9VIBR</name>
<dbReference type="InterPro" id="IPR036291">
    <property type="entry name" value="NAD(P)-bd_dom_sf"/>
</dbReference>
<dbReference type="Gene3D" id="3.40.50.720">
    <property type="entry name" value="NAD(P)-binding Rossmann-like Domain"/>
    <property type="match status" value="1"/>
</dbReference>
<dbReference type="KEGG" id="vas:GT360_07565"/>
<sequence length="228" mass="25260">MPPHPYTAIVAGATGLIGDELVKQLLEDSHCKAILVMTRREIPYQDKRLIQCVHPRLEICSQHLPELSQAPIYGFIALGTTIKQAGSKQALADIDFTLVCDVAQQMRELGTERLCVVSSIGASATSMSHYLKCKGLMEEKIAAMSFDNLCIVRPGPLEGLREKTRPSEVITASILKLVKPVMKGKLRNYRLIHGKTVAQAMLAGIKSDKKAQVLFSREMEAIVRRIYM</sequence>
<gene>
    <name evidence="1" type="ORF">GT360_07565</name>
</gene>
<dbReference type="EMBL" id="CP047475">
    <property type="protein sequence ID" value="QIA63384.1"/>
    <property type="molecule type" value="Genomic_DNA"/>
</dbReference>
<dbReference type="AlphaFoldDB" id="A0A7Z2T2W2"/>
<accession>A0A7Z2T2W2</accession>
<organism evidence="1 2">
    <name type="scientific">Vibrio astriarenae</name>
    <dbReference type="NCBI Taxonomy" id="1481923"/>
    <lineage>
        <taxon>Bacteria</taxon>
        <taxon>Pseudomonadati</taxon>
        <taxon>Pseudomonadota</taxon>
        <taxon>Gammaproteobacteria</taxon>
        <taxon>Vibrionales</taxon>
        <taxon>Vibrionaceae</taxon>
        <taxon>Vibrio</taxon>
    </lineage>
</organism>